<proteinExistence type="predicted"/>
<dbReference type="PANTHER" id="PTHR13943:SF77">
    <property type="entry name" value="LRAT DOMAIN-CONTAINING PROTEIN"/>
    <property type="match status" value="1"/>
</dbReference>
<dbReference type="Pfam" id="PF04970">
    <property type="entry name" value="LRAT"/>
    <property type="match status" value="1"/>
</dbReference>
<accession>A0ABW7MK47</accession>
<dbReference type="InterPro" id="IPR007053">
    <property type="entry name" value="LRAT_dom"/>
</dbReference>
<dbReference type="EMBL" id="JBHEGD010000002">
    <property type="protein sequence ID" value="MFH6601726.1"/>
    <property type="molecule type" value="Genomic_DNA"/>
</dbReference>
<keyword evidence="6" id="KW-1185">Reference proteome</keyword>
<comment type="caution">
    <text evidence="5">The sequence shown here is derived from an EMBL/GenBank/DDBJ whole genome shotgun (WGS) entry which is preliminary data.</text>
</comment>
<reference evidence="5 6" key="1">
    <citation type="submission" date="2024-09" db="EMBL/GenBank/DDBJ databases">
        <title>Elucidation of the Bokeelamides from Bacteria Associated with Moon Snail Egg Collars.</title>
        <authorList>
            <person name="Campbell R."/>
            <person name="Piedl K."/>
            <person name="Mevers E."/>
        </authorList>
    </citation>
    <scope>NUCLEOTIDE SEQUENCE [LARGE SCALE GENOMIC DNA]</scope>
    <source>
        <strain evidence="5 6">EM133</strain>
    </source>
</reference>
<protein>
    <submittedName>
        <fullName evidence="5">Lecithin retinol acyltransferase family protein</fullName>
    </submittedName>
</protein>
<keyword evidence="3" id="KW-0443">Lipid metabolism</keyword>
<keyword evidence="5" id="KW-0012">Acyltransferase</keyword>
<dbReference type="Proteomes" id="UP001609932">
    <property type="component" value="Unassembled WGS sequence"/>
</dbReference>
<evidence type="ECO:0000256" key="1">
    <source>
        <dbReference type="ARBA" id="ARBA00022679"/>
    </source>
</evidence>
<dbReference type="RefSeq" id="WP_395273986.1">
    <property type="nucleotide sequence ID" value="NZ_JBHEGD010000002.1"/>
</dbReference>
<evidence type="ECO:0000313" key="6">
    <source>
        <dbReference type="Proteomes" id="UP001609932"/>
    </source>
</evidence>
<gene>
    <name evidence="5" type="ORF">ACEVAQ_23780</name>
</gene>
<evidence type="ECO:0000259" key="4">
    <source>
        <dbReference type="PROSITE" id="PS51934"/>
    </source>
</evidence>
<sequence length="186" mass="20756">MKGLTVKIPANIAKLWVTARLVLVLVTQGISASKTRQPIAESTFLSGFVRLGQDVEHLPIGAHLVSPRRFYMHHGIYLGYGEVAHYSGFSSSLKAGPVEIINLAGFASGKPVWLMQERGKFSNDEIVKRARSRVGERQYKLLSNNCEHFCSWCINGKNYSSQISAYVHCPRFMLSLISALELRFIA</sequence>
<dbReference type="PROSITE" id="PS51934">
    <property type="entry name" value="LRAT"/>
    <property type="match status" value="1"/>
</dbReference>
<dbReference type="PANTHER" id="PTHR13943">
    <property type="entry name" value="HRAS-LIKE SUPPRESSOR - RELATED"/>
    <property type="match status" value="1"/>
</dbReference>
<organism evidence="5 6">
    <name type="scientific">Ectopseudomonas khazarica</name>
    <dbReference type="NCBI Taxonomy" id="2502979"/>
    <lineage>
        <taxon>Bacteria</taxon>
        <taxon>Pseudomonadati</taxon>
        <taxon>Pseudomonadota</taxon>
        <taxon>Gammaproteobacteria</taxon>
        <taxon>Pseudomonadales</taxon>
        <taxon>Pseudomonadaceae</taxon>
        <taxon>Ectopseudomonas</taxon>
    </lineage>
</organism>
<name>A0ABW7MK47_9GAMM</name>
<keyword evidence="1" id="KW-0808">Transferase</keyword>
<evidence type="ECO:0000313" key="5">
    <source>
        <dbReference type="EMBL" id="MFH6601726.1"/>
    </source>
</evidence>
<dbReference type="Gene3D" id="3.90.1720.10">
    <property type="entry name" value="endopeptidase domain like (from Nostoc punctiforme)"/>
    <property type="match status" value="1"/>
</dbReference>
<feature type="domain" description="LRAT" evidence="4">
    <location>
        <begin position="63"/>
        <end position="162"/>
    </location>
</feature>
<dbReference type="InterPro" id="IPR051496">
    <property type="entry name" value="H-rev107_PLA/AT"/>
</dbReference>
<evidence type="ECO:0000256" key="2">
    <source>
        <dbReference type="ARBA" id="ARBA00022801"/>
    </source>
</evidence>
<dbReference type="GO" id="GO:0016746">
    <property type="term" value="F:acyltransferase activity"/>
    <property type="evidence" value="ECO:0007669"/>
    <property type="project" value="UniProtKB-KW"/>
</dbReference>
<evidence type="ECO:0000256" key="3">
    <source>
        <dbReference type="ARBA" id="ARBA00023098"/>
    </source>
</evidence>
<keyword evidence="2" id="KW-0378">Hydrolase</keyword>